<dbReference type="PANTHER" id="PTHR11538">
    <property type="entry name" value="PHENYLALANYL-TRNA SYNTHETASE"/>
    <property type="match status" value="1"/>
</dbReference>
<sequence length="285" mass="32499">MPKVKSKLKSSLLRLQQEKQLRDKHAAAIANAEAKLKSINKPKVKKIKNVEERQKQFPPVPYKQGERILLVGEGNFSFARSLCDHIFRECSYAITATTNDTEAVAYEKYTDARTHVSVIREYGGVVIFEVDATQLDKCKPLKQHTFDKIVFNFPHVGLGIKHQSRNILANQTLIQQFLQSSLAFLSSSSSEIHITLKTGAPYDDWQVKKIAKALDYVTKETIRFYPEMYPVYEHRRTIGFKDNVSVGGNKELEDKRCNTIIFWREKGGHIRDEGDHKGGNNSDGE</sequence>
<protein>
    <submittedName>
        <fullName evidence="2">2268_t:CDS:1</fullName>
    </submittedName>
</protein>
<feature type="domain" description="25S rRNA (uridine-N(3))-methyltransferase BMT5-like" evidence="1">
    <location>
        <begin position="69"/>
        <end position="236"/>
    </location>
</feature>
<dbReference type="GO" id="GO:0070475">
    <property type="term" value="P:rRNA base methylation"/>
    <property type="evidence" value="ECO:0007669"/>
    <property type="project" value="InterPro"/>
</dbReference>
<dbReference type="PANTHER" id="PTHR11538:SF26">
    <property type="entry name" value="FERREDOXIN-FOLD ANTICODON-BINDING DOMAIN-CONTAINING PROTEIN 1"/>
    <property type="match status" value="1"/>
</dbReference>
<dbReference type="OrthoDB" id="273345at2759"/>
<dbReference type="InterPro" id="IPR019446">
    <property type="entry name" value="BMT5-like"/>
</dbReference>
<accession>A0A9N9BCZ9</accession>
<evidence type="ECO:0000313" key="2">
    <source>
        <dbReference type="EMBL" id="CAG8563987.1"/>
    </source>
</evidence>
<gene>
    <name evidence="2" type="ORF">PBRASI_LOCUS5740</name>
</gene>
<dbReference type="GO" id="GO:0005737">
    <property type="term" value="C:cytoplasm"/>
    <property type="evidence" value="ECO:0007669"/>
    <property type="project" value="TreeGrafter"/>
</dbReference>
<evidence type="ECO:0000313" key="3">
    <source>
        <dbReference type="Proteomes" id="UP000789739"/>
    </source>
</evidence>
<reference evidence="2" key="1">
    <citation type="submission" date="2021-06" db="EMBL/GenBank/DDBJ databases">
        <authorList>
            <person name="Kallberg Y."/>
            <person name="Tangrot J."/>
            <person name="Rosling A."/>
        </authorList>
    </citation>
    <scope>NUCLEOTIDE SEQUENCE</scope>
    <source>
        <strain evidence="2">BR232B</strain>
    </source>
</reference>
<organism evidence="2 3">
    <name type="scientific">Paraglomus brasilianum</name>
    <dbReference type="NCBI Taxonomy" id="144538"/>
    <lineage>
        <taxon>Eukaryota</taxon>
        <taxon>Fungi</taxon>
        <taxon>Fungi incertae sedis</taxon>
        <taxon>Mucoromycota</taxon>
        <taxon>Glomeromycotina</taxon>
        <taxon>Glomeromycetes</taxon>
        <taxon>Paraglomerales</taxon>
        <taxon>Paraglomeraceae</taxon>
        <taxon>Paraglomus</taxon>
    </lineage>
</organism>
<name>A0A9N9BCZ9_9GLOM</name>
<keyword evidence="3" id="KW-1185">Reference proteome</keyword>
<dbReference type="AlphaFoldDB" id="A0A9N9BCZ9"/>
<proteinExistence type="predicted"/>
<dbReference type="EMBL" id="CAJVPI010000699">
    <property type="protein sequence ID" value="CAG8563987.1"/>
    <property type="molecule type" value="Genomic_DNA"/>
</dbReference>
<dbReference type="Pfam" id="PF10354">
    <property type="entry name" value="BMT5-like"/>
    <property type="match status" value="1"/>
</dbReference>
<dbReference type="GO" id="GO:0070042">
    <property type="term" value="F:rRNA (uridine-N3-)-methyltransferase activity"/>
    <property type="evidence" value="ECO:0007669"/>
    <property type="project" value="InterPro"/>
</dbReference>
<evidence type="ECO:0000259" key="1">
    <source>
        <dbReference type="Pfam" id="PF10354"/>
    </source>
</evidence>
<dbReference type="Proteomes" id="UP000789739">
    <property type="component" value="Unassembled WGS sequence"/>
</dbReference>
<comment type="caution">
    <text evidence="2">The sequence shown here is derived from an EMBL/GenBank/DDBJ whole genome shotgun (WGS) entry which is preliminary data.</text>
</comment>